<reference evidence="2" key="1">
    <citation type="journal article" date="2020" name="Nat. Commun.">
        <title>Large-scale genome sequencing of mycorrhizal fungi provides insights into the early evolution of symbiotic traits.</title>
        <authorList>
            <person name="Miyauchi S."/>
            <person name="Kiss E."/>
            <person name="Kuo A."/>
            <person name="Drula E."/>
            <person name="Kohler A."/>
            <person name="Sanchez-Garcia M."/>
            <person name="Morin E."/>
            <person name="Andreopoulos B."/>
            <person name="Barry K.W."/>
            <person name="Bonito G."/>
            <person name="Buee M."/>
            <person name="Carver A."/>
            <person name="Chen C."/>
            <person name="Cichocki N."/>
            <person name="Clum A."/>
            <person name="Culley D."/>
            <person name="Crous P.W."/>
            <person name="Fauchery L."/>
            <person name="Girlanda M."/>
            <person name="Hayes R.D."/>
            <person name="Keri Z."/>
            <person name="LaButti K."/>
            <person name="Lipzen A."/>
            <person name="Lombard V."/>
            <person name="Magnuson J."/>
            <person name="Maillard F."/>
            <person name="Murat C."/>
            <person name="Nolan M."/>
            <person name="Ohm R.A."/>
            <person name="Pangilinan J."/>
            <person name="Pereira M.F."/>
            <person name="Perotto S."/>
            <person name="Peter M."/>
            <person name="Pfister S."/>
            <person name="Riley R."/>
            <person name="Sitrit Y."/>
            <person name="Stielow J.B."/>
            <person name="Szollosi G."/>
            <person name="Zifcakova L."/>
            <person name="Stursova M."/>
            <person name="Spatafora J.W."/>
            <person name="Tedersoo L."/>
            <person name="Vaario L.M."/>
            <person name="Yamada A."/>
            <person name="Yan M."/>
            <person name="Wang P."/>
            <person name="Xu J."/>
            <person name="Bruns T."/>
            <person name="Baldrian P."/>
            <person name="Vilgalys R."/>
            <person name="Dunand C."/>
            <person name="Henrissat B."/>
            <person name="Grigoriev I.V."/>
            <person name="Hibbett D."/>
            <person name="Nagy L.G."/>
            <person name="Martin F.M."/>
        </authorList>
    </citation>
    <scope>NUCLEOTIDE SEQUENCE</scope>
    <source>
        <strain evidence="2">UP504</strain>
    </source>
</reference>
<feature type="compositionally biased region" description="Pro residues" evidence="1">
    <location>
        <begin position="69"/>
        <end position="86"/>
    </location>
</feature>
<feature type="compositionally biased region" description="Pro residues" evidence="1">
    <location>
        <begin position="269"/>
        <end position="284"/>
    </location>
</feature>
<proteinExistence type="predicted"/>
<feature type="region of interest" description="Disordered" evidence="1">
    <location>
        <begin position="1"/>
        <end position="284"/>
    </location>
</feature>
<dbReference type="EMBL" id="MU128924">
    <property type="protein sequence ID" value="KAF9518548.1"/>
    <property type="molecule type" value="Genomic_DNA"/>
</dbReference>
<accession>A0A9P6B6B9</accession>
<sequence length="284" mass="30542">MPMPYYPPVSFDPTPDQFHRRGVMQPIRGSSPDGPSPTSLPPKAHPPPVVSPESLEPLRKPVVISPVILPQPQPQGPPVHIPPSPLPIVRSPTQRLKAQRLRTRSPRTPSSRERSRRSSPERSRRIQRIVDSDADSYSPPSPHQRETALSRGQASGTDSSQSSRSGSPRKPVVDEELQLNVSTVAQPTSSPQPNPNPPRASLPPAQRAVDSDADSYSPPSPHLPPKPLAERAVLITDFPQSSPSSPLAPPLPLGMPTAEEVPPRHVSTPSPPNVSIPPTPGSQP</sequence>
<keyword evidence="3" id="KW-1185">Reference proteome</keyword>
<dbReference type="Proteomes" id="UP000886523">
    <property type="component" value="Unassembled WGS sequence"/>
</dbReference>
<feature type="compositionally biased region" description="Pro residues" evidence="1">
    <location>
        <begin position="190"/>
        <end position="201"/>
    </location>
</feature>
<organism evidence="2 3">
    <name type="scientific">Hydnum rufescens UP504</name>
    <dbReference type="NCBI Taxonomy" id="1448309"/>
    <lineage>
        <taxon>Eukaryota</taxon>
        <taxon>Fungi</taxon>
        <taxon>Dikarya</taxon>
        <taxon>Basidiomycota</taxon>
        <taxon>Agaricomycotina</taxon>
        <taxon>Agaricomycetes</taxon>
        <taxon>Cantharellales</taxon>
        <taxon>Hydnaceae</taxon>
        <taxon>Hydnum</taxon>
    </lineage>
</organism>
<evidence type="ECO:0000313" key="3">
    <source>
        <dbReference type="Proteomes" id="UP000886523"/>
    </source>
</evidence>
<feature type="compositionally biased region" description="Low complexity" evidence="1">
    <location>
        <begin position="152"/>
        <end position="166"/>
    </location>
</feature>
<protein>
    <submittedName>
        <fullName evidence="2">Uncharacterized protein</fullName>
    </submittedName>
</protein>
<feature type="compositionally biased region" description="Pro residues" evidence="1">
    <location>
        <begin position="218"/>
        <end position="227"/>
    </location>
</feature>
<gene>
    <name evidence="2" type="ORF">BS47DRAFT_1338237</name>
</gene>
<evidence type="ECO:0000313" key="2">
    <source>
        <dbReference type="EMBL" id="KAF9518548.1"/>
    </source>
</evidence>
<feature type="compositionally biased region" description="Pro residues" evidence="1">
    <location>
        <begin position="34"/>
        <end position="50"/>
    </location>
</feature>
<evidence type="ECO:0000256" key="1">
    <source>
        <dbReference type="SAM" id="MobiDB-lite"/>
    </source>
</evidence>
<name>A0A9P6B6B9_9AGAM</name>
<dbReference type="AlphaFoldDB" id="A0A9P6B6B9"/>
<comment type="caution">
    <text evidence="2">The sequence shown here is derived from an EMBL/GenBank/DDBJ whole genome shotgun (WGS) entry which is preliminary data.</text>
</comment>
<feature type="compositionally biased region" description="Basic and acidic residues" evidence="1">
    <location>
        <begin position="110"/>
        <end position="131"/>
    </location>
</feature>